<dbReference type="EMBL" id="CP008941">
    <property type="protein sequence ID" value="AIK96807.1"/>
    <property type="molecule type" value="Genomic_DNA"/>
</dbReference>
<dbReference type="AlphaFoldDB" id="A0A077AUE2"/>
<evidence type="ECO:0000313" key="3">
    <source>
        <dbReference type="Proteomes" id="UP000028926"/>
    </source>
</evidence>
<name>A0A077AUE2_9PROT</name>
<dbReference type="SUPFAM" id="SSF53335">
    <property type="entry name" value="S-adenosyl-L-methionine-dependent methyltransferases"/>
    <property type="match status" value="1"/>
</dbReference>
<dbReference type="Proteomes" id="UP000028926">
    <property type="component" value="Chromosome"/>
</dbReference>
<keyword evidence="1" id="KW-0732">Signal</keyword>
<dbReference type="HOGENOM" id="CLU_703358_0_0_5"/>
<protein>
    <recommendedName>
        <fullName evidence="4">Methyltransferase type 11 domain-containing protein</fullName>
    </recommendedName>
</protein>
<keyword evidence="3" id="KW-1185">Reference proteome</keyword>
<reference evidence="2 3" key="1">
    <citation type="submission" date="2014-07" db="EMBL/GenBank/DDBJ databases">
        <title>Comparative genomic insights into amoeba endosymbionts belonging to the families of Holosporaceae and Candidatus Midichloriaceae within Rickettsiales.</title>
        <authorList>
            <person name="Wang Z."/>
            <person name="Wu M."/>
        </authorList>
    </citation>
    <scope>NUCLEOTIDE SEQUENCE [LARGE SCALE GENOMIC DNA]</scope>
    <source>
        <strain evidence="2">PRA3</strain>
    </source>
</reference>
<dbReference type="RefSeq" id="WP_038465528.1">
    <property type="nucleotide sequence ID" value="NZ_CP008941.1"/>
</dbReference>
<feature type="signal peptide" evidence="1">
    <location>
        <begin position="1"/>
        <end position="22"/>
    </location>
</feature>
<evidence type="ECO:0000313" key="2">
    <source>
        <dbReference type="EMBL" id="AIK96807.1"/>
    </source>
</evidence>
<sequence length="392" mass="44079">MYKKNILAVMAMSIAQLGGVSAQQNAYRDSSAFNPENTHFSQLDTIKTWVADKHYDEVELMSKLQQNVAMTVPQNPFSLHFMLPVKNNPEDKRYFGKSFRTLAAVELPFLQYVKQLSAEREITTLEIAASIGMVSVKVPFAFGHKGTHYVNDLSAEMLNNEFQKLVNSRLGGTALKEHLKILPADCFHLLEQEPSLRNKVDAIYVQNLEHFFNPVQHQLFLSVLDDLLAENGQAFLCAHSFKFGIDTSHPLFKLYSSRKSEGDVYPGFAAYDVEFTGIYQTQATLGNPVISKVSRPSDDTEIKKIDIGTPRMIGSEVVSPMGRVELFKMKQHITENSFSPSIYRNAVALHPHLEVTDAFFMDGNGNRIEKWGKDVTHAVAIVKKKTSVSIEE</sequence>
<dbReference type="KEGG" id="paca:ID47_08805"/>
<feature type="chain" id="PRO_5001717041" description="Methyltransferase type 11 domain-containing protein" evidence="1">
    <location>
        <begin position="23"/>
        <end position="392"/>
    </location>
</feature>
<evidence type="ECO:0008006" key="4">
    <source>
        <dbReference type="Google" id="ProtNLM"/>
    </source>
</evidence>
<proteinExistence type="predicted"/>
<organism evidence="2 3">
    <name type="scientific">Candidatus Odyssella acanthamoebae</name>
    <dbReference type="NCBI Taxonomy" id="91604"/>
    <lineage>
        <taxon>Bacteria</taxon>
        <taxon>Pseudomonadati</taxon>
        <taxon>Pseudomonadota</taxon>
        <taxon>Alphaproteobacteria</taxon>
        <taxon>Holosporales</taxon>
        <taxon>Candidatus Paracaedibacteraceae</taxon>
        <taxon>Candidatus Odyssella</taxon>
    </lineage>
</organism>
<dbReference type="InterPro" id="IPR029063">
    <property type="entry name" value="SAM-dependent_MTases_sf"/>
</dbReference>
<accession>A0A077AUE2</accession>
<evidence type="ECO:0000256" key="1">
    <source>
        <dbReference type="SAM" id="SignalP"/>
    </source>
</evidence>
<gene>
    <name evidence="2" type="ORF">ID47_08805</name>
</gene>